<sequence>NTYTQKPTIGRVATKRACFIDIVCYESNSKGKSQAGERSSNRVLQEKSSNGVKKNMNRKTDRYITMGKIRKGRNESGEGDKANVWIRVKQVMTENPSEISKSKELETLLYPYEKI</sequence>
<proteinExistence type="predicted"/>
<evidence type="ECO:0000313" key="2">
    <source>
        <dbReference type="EMBL" id="CAG8791203.1"/>
    </source>
</evidence>
<feature type="compositionally biased region" description="Polar residues" evidence="1">
    <location>
        <begin position="29"/>
        <end position="52"/>
    </location>
</feature>
<dbReference type="EMBL" id="CAJVQB010019453">
    <property type="protein sequence ID" value="CAG8791203.1"/>
    <property type="molecule type" value="Genomic_DNA"/>
</dbReference>
<feature type="non-terminal residue" evidence="2">
    <location>
        <position position="1"/>
    </location>
</feature>
<evidence type="ECO:0000313" key="3">
    <source>
        <dbReference type="Proteomes" id="UP000789901"/>
    </source>
</evidence>
<evidence type="ECO:0000256" key="1">
    <source>
        <dbReference type="SAM" id="MobiDB-lite"/>
    </source>
</evidence>
<keyword evidence="3" id="KW-1185">Reference proteome</keyword>
<organism evidence="2 3">
    <name type="scientific">Gigaspora margarita</name>
    <dbReference type="NCBI Taxonomy" id="4874"/>
    <lineage>
        <taxon>Eukaryota</taxon>
        <taxon>Fungi</taxon>
        <taxon>Fungi incertae sedis</taxon>
        <taxon>Mucoromycota</taxon>
        <taxon>Glomeromycotina</taxon>
        <taxon>Glomeromycetes</taxon>
        <taxon>Diversisporales</taxon>
        <taxon>Gigasporaceae</taxon>
        <taxon>Gigaspora</taxon>
    </lineage>
</organism>
<dbReference type="Proteomes" id="UP000789901">
    <property type="component" value="Unassembled WGS sequence"/>
</dbReference>
<feature type="region of interest" description="Disordered" evidence="1">
    <location>
        <begin position="29"/>
        <end position="60"/>
    </location>
</feature>
<protein>
    <submittedName>
        <fullName evidence="2">40764_t:CDS:1</fullName>
    </submittedName>
</protein>
<accession>A0ABN7VQ02</accession>
<reference evidence="2 3" key="1">
    <citation type="submission" date="2021-06" db="EMBL/GenBank/DDBJ databases">
        <authorList>
            <person name="Kallberg Y."/>
            <person name="Tangrot J."/>
            <person name="Rosling A."/>
        </authorList>
    </citation>
    <scope>NUCLEOTIDE SEQUENCE [LARGE SCALE GENOMIC DNA]</scope>
    <source>
        <strain evidence="2 3">120-4 pot B 10/14</strain>
    </source>
</reference>
<comment type="caution">
    <text evidence="2">The sequence shown here is derived from an EMBL/GenBank/DDBJ whole genome shotgun (WGS) entry which is preliminary data.</text>
</comment>
<name>A0ABN7VQ02_GIGMA</name>
<gene>
    <name evidence="2" type="ORF">GMARGA_LOCUS21267</name>
</gene>